<dbReference type="GO" id="GO:0012505">
    <property type="term" value="C:endomembrane system"/>
    <property type="evidence" value="ECO:0007669"/>
    <property type="project" value="UniProtKB-SubCell"/>
</dbReference>
<keyword evidence="4 5" id="KW-0472">Membrane</keyword>
<evidence type="ECO:0000313" key="7">
    <source>
        <dbReference type="EMBL" id="AVB75580.1"/>
    </source>
</evidence>
<keyword evidence="3 5" id="KW-1133">Transmembrane helix</keyword>
<feature type="domain" description="Major facilitator superfamily (MFS) profile" evidence="6">
    <location>
        <begin position="17"/>
        <end position="434"/>
    </location>
</feature>
<dbReference type="GO" id="GO:0016020">
    <property type="term" value="C:membrane"/>
    <property type="evidence" value="ECO:0007669"/>
    <property type="project" value="InterPro"/>
</dbReference>
<dbReference type="SUPFAM" id="SSF103473">
    <property type="entry name" value="MFS general substrate transporter"/>
    <property type="match status" value="1"/>
</dbReference>
<accession>A0A2L1C8N9</accession>
<keyword evidence="2 5" id="KW-0812">Transmembrane</keyword>
<feature type="transmembrane region" description="Helical" evidence="5">
    <location>
        <begin position="12"/>
        <end position="30"/>
    </location>
</feature>
<dbReference type="Proteomes" id="UP000239462">
    <property type="component" value="Chromosome"/>
</dbReference>
<feature type="transmembrane region" description="Helical" evidence="5">
    <location>
        <begin position="409"/>
        <end position="428"/>
    </location>
</feature>
<gene>
    <name evidence="7" type="primary">sauU</name>
    <name evidence="8" type="ORF">HNP96_000110</name>
    <name evidence="7" type="ORF">MMJJ_01610</name>
</gene>
<feature type="transmembrane region" description="Helical" evidence="5">
    <location>
        <begin position="42"/>
        <end position="63"/>
    </location>
</feature>
<dbReference type="KEGG" id="mmad:MMJJ_01610"/>
<protein>
    <submittedName>
        <fullName evidence="7">Putative sulfoacetate transporter SauU</fullName>
    </submittedName>
    <submittedName>
        <fullName evidence="8">Sugar phosphate permease</fullName>
    </submittedName>
</protein>
<dbReference type="GO" id="GO:0035435">
    <property type="term" value="P:phosphate ion transmembrane transport"/>
    <property type="evidence" value="ECO:0007669"/>
    <property type="project" value="TreeGrafter"/>
</dbReference>
<dbReference type="EMBL" id="CP026606">
    <property type="protein sequence ID" value="AVB75580.1"/>
    <property type="molecule type" value="Genomic_DNA"/>
</dbReference>
<evidence type="ECO:0000256" key="2">
    <source>
        <dbReference type="ARBA" id="ARBA00022692"/>
    </source>
</evidence>
<dbReference type="InterPro" id="IPR051337">
    <property type="entry name" value="OPA_Antiporter"/>
</dbReference>
<evidence type="ECO:0000259" key="6">
    <source>
        <dbReference type="PROSITE" id="PS50850"/>
    </source>
</evidence>
<evidence type="ECO:0000256" key="1">
    <source>
        <dbReference type="ARBA" id="ARBA00004127"/>
    </source>
</evidence>
<feature type="transmembrane region" description="Helical" evidence="5">
    <location>
        <begin position="83"/>
        <end position="102"/>
    </location>
</feature>
<feature type="transmembrane region" description="Helical" evidence="5">
    <location>
        <begin position="240"/>
        <end position="257"/>
    </location>
</feature>
<dbReference type="RefSeq" id="WP_104837252.1">
    <property type="nucleotide sequence ID" value="NZ_CP026606.1"/>
</dbReference>
<dbReference type="PROSITE" id="PS50850">
    <property type="entry name" value="MFS"/>
    <property type="match status" value="1"/>
</dbReference>
<evidence type="ECO:0000256" key="4">
    <source>
        <dbReference type="ARBA" id="ARBA00023136"/>
    </source>
</evidence>
<feature type="transmembrane region" description="Helical" evidence="5">
    <location>
        <begin position="310"/>
        <end position="328"/>
    </location>
</feature>
<dbReference type="InterPro" id="IPR000849">
    <property type="entry name" value="Sugar_P_transporter"/>
</dbReference>
<dbReference type="InterPro" id="IPR036259">
    <property type="entry name" value="MFS_trans_sf"/>
</dbReference>
<feature type="transmembrane region" description="Helical" evidence="5">
    <location>
        <begin position="277"/>
        <end position="298"/>
    </location>
</feature>
<reference evidence="9" key="1">
    <citation type="journal article" date="2018" name="Genome Announc.">
        <title>Complete Genome Sequence of the Methanococcus maripaludis Type Strain JJ (DSM 2067), a Model for Selenoprotein Synthesis in Archaea.</title>
        <authorList>
            <person name="Poehlein A."/>
            <person name="Heym D."/>
            <person name="Quitzke V."/>
            <person name="Fersch J."/>
            <person name="Daniel R."/>
            <person name="Rother M."/>
        </authorList>
    </citation>
    <scope>NUCLEOTIDE SEQUENCE [LARGE SCALE GENOMIC DNA]</scope>
    <source>
        <strain evidence="9">DSM 2067</strain>
    </source>
</reference>
<organism evidence="7 9">
    <name type="scientific">Methanococcus maripaludis</name>
    <name type="common">Methanococcus deltae</name>
    <dbReference type="NCBI Taxonomy" id="39152"/>
    <lineage>
        <taxon>Archaea</taxon>
        <taxon>Methanobacteriati</taxon>
        <taxon>Methanobacteriota</taxon>
        <taxon>Methanomada group</taxon>
        <taxon>Methanococci</taxon>
        <taxon>Methanococcales</taxon>
        <taxon>Methanococcaceae</taxon>
        <taxon>Methanococcus</taxon>
    </lineage>
</organism>
<comment type="subcellular location">
    <subcellularLocation>
        <location evidence="1">Endomembrane system</location>
        <topology evidence="1">Multi-pass membrane protein</topology>
    </subcellularLocation>
</comment>
<evidence type="ECO:0000313" key="10">
    <source>
        <dbReference type="Proteomes" id="UP000590564"/>
    </source>
</evidence>
<dbReference type="AlphaFoldDB" id="A0A2L1C8N9"/>
<name>A0A2L1C8N9_METMI</name>
<evidence type="ECO:0000313" key="9">
    <source>
        <dbReference type="Proteomes" id="UP000239462"/>
    </source>
</evidence>
<dbReference type="InterPro" id="IPR020846">
    <property type="entry name" value="MFS_dom"/>
</dbReference>
<dbReference type="PANTHER" id="PTHR43826">
    <property type="entry name" value="GLUCOSE-6-PHOSPHATE EXCHANGER SLC37A4"/>
    <property type="match status" value="1"/>
</dbReference>
<feature type="transmembrane region" description="Helical" evidence="5">
    <location>
        <begin position="375"/>
        <end position="397"/>
    </location>
</feature>
<reference evidence="7" key="2">
    <citation type="submission" date="2018-02" db="EMBL/GenBank/DDBJ databases">
        <title>Complete genome sequence of the Methanococcus maripaludis type strain JJ (DSM 2067), a model for selenoprotein synthesis in Archaea.</title>
        <authorList>
            <person name="Poehlein A."/>
            <person name="Heym D."/>
            <person name="Quitzke V."/>
            <person name="Fersch J."/>
            <person name="Daniel R."/>
            <person name="Rother M."/>
        </authorList>
    </citation>
    <scope>NUCLEOTIDE SEQUENCE [LARGE SCALE GENOMIC DNA]</scope>
    <source>
        <strain evidence="7">DSM 2067</strain>
    </source>
</reference>
<dbReference type="PIRSF" id="PIRSF002808">
    <property type="entry name" value="Hexose_phosphate_transp"/>
    <property type="match status" value="1"/>
</dbReference>
<dbReference type="GeneID" id="36101255"/>
<sequence length="434" mass="47453">MLSKDNIGKMMKYRWVIFAVLALVYFFVYFHRVSPAVMAGDLMTTFGVGATSMGLLGSVYFYAYALMQIPSGIMSDKFGPRRVVAVFTLVAAAGAILTGIATDFNMVILGRLLIGVGVAAVYIPIMKMLSIWFRKNEFATQSGVMLAVGNIGALSAAAPLAYLNTSLGWQTVFMGLGVASVALAILSYIVIRDKPSEMGFPNIEDIEAQENGETVSAEAKPAENISIMDSIKMVLGKKSFWPLAIWFFFYYGSLMAYQGLWAGPYFKDILGWDKATYASLLTFIGIGLILGCPVSGYLADKVLKSRKKTLIIGTVMYTLLWFAVWYFNGMDNPLFYKILYLLFGFFAGFFVVCYGQVKSLFPISITGTSTSILNFFPFFGGALLQQVCGLLIASYGLNALGGYTSAGYQMAWLLLAVGMVIATICVYFSEEKGL</sequence>
<dbReference type="InterPro" id="IPR011701">
    <property type="entry name" value="MFS"/>
</dbReference>
<evidence type="ECO:0000256" key="3">
    <source>
        <dbReference type="ARBA" id="ARBA00022989"/>
    </source>
</evidence>
<dbReference type="Pfam" id="PF07690">
    <property type="entry name" value="MFS_1"/>
    <property type="match status" value="1"/>
</dbReference>
<feature type="transmembrane region" description="Helical" evidence="5">
    <location>
        <begin position="144"/>
        <end position="163"/>
    </location>
</feature>
<dbReference type="PANTHER" id="PTHR43826:SF3">
    <property type="entry name" value="GLUCOSE-6-PHOSPHATE EXCHANGER SLC37A4"/>
    <property type="match status" value="1"/>
</dbReference>
<feature type="transmembrane region" description="Helical" evidence="5">
    <location>
        <begin position="169"/>
        <end position="191"/>
    </location>
</feature>
<dbReference type="GO" id="GO:0061513">
    <property type="term" value="F:glucose 6-phosphate:phosphate antiporter activity"/>
    <property type="evidence" value="ECO:0007669"/>
    <property type="project" value="TreeGrafter"/>
</dbReference>
<feature type="transmembrane region" description="Helical" evidence="5">
    <location>
        <begin position="108"/>
        <end position="132"/>
    </location>
</feature>
<dbReference type="Proteomes" id="UP000590564">
    <property type="component" value="Unassembled WGS sequence"/>
</dbReference>
<dbReference type="Gene3D" id="1.20.1250.20">
    <property type="entry name" value="MFS general substrate transporter like domains"/>
    <property type="match status" value="2"/>
</dbReference>
<proteinExistence type="predicted"/>
<evidence type="ECO:0000256" key="5">
    <source>
        <dbReference type="SAM" id="Phobius"/>
    </source>
</evidence>
<dbReference type="EMBL" id="JACHED010000001">
    <property type="protein sequence ID" value="MBB6496089.1"/>
    <property type="molecule type" value="Genomic_DNA"/>
</dbReference>
<feature type="transmembrane region" description="Helical" evidence="5">
    <location>
        <begin position="334"/>
        <end position="354"/>
    </location>
</feature>
<evidence type="ECO:0000313" key="8">
    <source>
        <dbReference type="EMBL" id="MBB6496089.1"/>
    </source>
</evidence>
<reference evidence="8 10" key="3">
    <citation type="submission" date="2020-08" db="EMBL/GenBank/DDBJ databases">
        <title>Genomic Encyclopedia of Type Strains, Phase IV (KMG-V): Genome sequencing to study the core and pangenomes of soil and plant-associated prokaryotes.</title>
        <authorList>
            <person name="Whitman W."/>
        </authorList>
    </citation>
    <scope>NUCLEOTIDE SEQUENCE [LARGE SCALE GENOMIC DNA]</scope>
    <source>
        <strain evidence="8 10">D1</strain>
    </source>
</reference>